<organism evidence="2">
    <name type="scientific">marine metagenome</name>
    <dbReference type="NCBI Taxonomy" id="408172"/>
    <lineage>
        <taxon>unclassified sequences</taxon>
        <taxon>metagenomes</taxon>
        <taxon>ecological metagenomes</taxon>
    </lineage>
</organism>
<dbReference type="Pfam" id="PF08241">
    <property type="entry name" value="Methyltransf_11"/>
    <property type="match status" value="1"/>
</dbReference>
<dbReference type="CDD" id="cd02440">
    <property type="entry name" value="AdoMet_MTases"/>
    <property type="match status" value="1"/>
</dbReference>
<feature type="domain" description="Methyltransferase type 11" evidence="1">
    <location>
        <begin position="54"/>
        <end position="149"/>
    </location>
</feature>
<dbReference type="SUPFAM" id="SSF53335">
    <property type="entry name" value="S-adenosyl-L-methionine-dependent methyltransferases"/>
    <property type="match status" value="1"/>
</dbReference>
<dbReference type="AlphaFoldDB" id="A0A381RSE2"/>
<name>A0A381RSE2_9ZZZZ</name>
<sequence length="213" mass="23716">MTRTLSVAQVETDFVEGVYDKIGPALDLVFGPTLHPGRLESIGRLGIRPGDRVLEVGVGTGINLALYPRDCGVTGIDLSASMLDRARRRVARRRLANVRLLRMNAEALTFPEESFDVVYAPYTISVVSDPIKAVHEMRRVCRRGGRFVFLSHFRSSHRLGACLERFISPLTVHFGFKADLDLTAFLAQAGLEPISIEKVNIPRIWSLVTCRKP</sequence>
<dbReference type="InterPro" id="IPR013216">
    <property type="entry name" value="Methyltransf_11"/>
</dbReference>
<dbReference type="PANTHER" id="PTHR42912:SF93">
    <property type="entry name" value="N6-ADENOSINE-METHYLTRANSFERASE TMT1A"/>
    <property type="match status" value="1"/>
</dbReference>
<dbReference type="Gene3D" id="3.40.50.150">
    <property type="entry name" value="Vaccinia Virus protein VP39"/>
    <property type="match status" value="1"/>
</dbReference>
<reference evidence="2" key="1">
    <citation type="submission" date="2018-05" db="EMBL/GenBank/DDBJ databases">
        <authorList>
            <person name="Lanie J.A."/>
            <person name="Ng W.-L."/>
            <person name="Kazmierczak K.M."/>
            <person name="Andrzejewski T.M."/>
            <person name="Davidsen T.M."/>
            <person name="Wayne K.J."/>
            <person name="Tettelin H."/>
            <person name="Glass J.I."/>
            <person name="Rusch D."/>
            <person name="Podicherti R."/>
            <person name="Tsui H.-C.T."/>
            <person name="Winkler M.E."/>
        </authorList>
    </citation>
    <scope>NUCLEOTIDE SEQUENCE</scope>
</reference>
<evidence type="ECO:0000259" key="1">
    <source>
        <dbReference type="Pfam" id="PF08241"/>
    </source>
</evidence>
<dbReference type="InterPro" id="IPR050508">
    <property type="entry name" value="Methyltransf_Superfamily"/>
</dbReference>
<dbReference type="EMBL" id="UINC01002267">
    <property type="protein sequence ID" value="SUZ94792.1"/>
    <property type="molecule type" value="Genomic_DNA"/>
</dbReference>
<gene>
    <name evidence="2" type="ORF">METZ01_LOCUS47646</name>
</gene>
<dbReference type="InterPro" id="IPR029063">
    <property type="entry name" value="SAM-dependent_MTases_sf"/>
</dbReference>
<accession>A0A381RSE2</accession>
<dbReference type="GO" id="GO:0008757">
    <property type="term" value="F:S-adenosylmethionine-dependent methyltransferase activity"/>
    <property type="evidence" value="ECO:0007669"/>
    <property type="project" value="InterPro"/>
</dbReference>
<dbReference type="PANTHER" id="PTHR42912">
    <property type="entry name" value="METHYLTRANSFERASE"/>
    <property type="match status" value="1"/>
</dbReference>
<proteinExistence type="predicted"/>
<evidence type="ECO:0000313" key="2">
    <source>
        <dbReference type="EMBL" id="SUZ94792.1"/>
    </source>
</evidence>
<protein>
    <recommendedName>
        <fullName evidence="1">Methyltransferase type 11 domain-containing protein</fullName>
    </recommendedName>
</protein>